<comment type="caution">
    <text evidence="1">The sequence shown here is derived from an EMBL/GenBank/DDBJ whole genome shotgun (WGS) entry which is preliminary data.</text>
</comment>
<proteinExistence type="predicted"/>
<dbReference type="AlphaFoldDB" id="A0AA40S679"/>
<reference evidence="1 2" key="1">
    <citation type="submission" date="2020-08" db="EMBL/GenBank/DDBJ databases">
        <title>Genomic Encyclopedia of Type Strains, Phase IV (KMG-IV): sequencing the most valuable type-strain genomes for metagenomic binning, comparative biology and taxonomic classification.</title>
        <authorList>
            <person name="Goeker M."/>
        </authorList>
    </citation>
    <scope>NUCLEOTIDE SEQUENCE [LARGE SCALE GENOMIC DNA]</scope>
    <source>
        <strain evidence="1 2">DSM 11490</strain>
    </source>
</reference>
<evidence type="ECO:0000313" key="2">
    <source>
        <dbReference type="Proteomes" id="UP000543554"/>
    </source>
</evidence>
<evidence type="ECO:0000313" key="1">
    <source>
        <dbReference type="EMBL" id="MBA8915220.1"/>
    </source>
</evidence>
<sequence length="100" mass="11347">MADNHIAPIGLDAASLSRRCEALRQRFEGGHDLGGRTHHIRMLHTSLEDAHRNLRQLIEAFRVRRPVTSLETEPSFRSLEVRADTLTTSSKTIEEQTSRS</sequence>
<dbReference type="Proteomes" id="UP000543554">
    <property type="component" value="Unassembled WGS sequence"/>
</dbReference>
<name>A0AA40S679_9HYPH</name>
<protein>
    <submittedName>
        <fullName evidence="1">Uncharacterized protein</fullName>
    </submittedName>
</protein>
<dbReference type="EMBL" id="JACJIB010000008">
    <property type="protein sequence ID" value="MBA8915220.1"/>
    <property type="molecule type" value="Genomic_DNA"/>
</dbReference>
<keyword evidence="2" id="KW-1185">Reference proteome</keyword>
<accession>A0AA40S679</accession>
<gene>
    <name evidence="1" type="ORF">HNR51_004320</name>
</gene>
<dbReference type="RefSeq" id="WP_283215071.1">
    <property type="nucleotide sequence ID" value="NZ_BPRF01000019.1"/>
</dbReference>
<organism evidence="1 2">
    <name type="scientific">Methylorubrum thiocyanatum</name>
    <dbReference type="NCBI Taxonomy" id="47958"/>
    <lineage>
        <taxon>Bacteria</taxon>
        <taxon>Pseudomonadati</taxon>
        <taxon>Pseudomonadota</taxon>
        <taxon>Alphaproteobacteria</taxon>
        <taxon>Hyphomicrobiales</taxon>
        <taxon>Methylobacteriaceae</taxon>
        <taxon>Methylorubrum</taxon>
    </lineage>
</organism>